<dbReference type="Pfam" id="PF00293">
    <property type="entry name" value="NUDIX"/>
    <property type="match status" value="1"/>
</dbReference>
<evidence type="ECO:0000256" key="2">
    <source>
        <dbReference type="ARBA" id="ARBA00005582"/>
    </source>
</evidence>
<dbReference type="NCBIfam" id="TIGR00586">
    <property type="entry name" value="mutt"/>
    <property type="match status" value="1"/>
</dbReference>
<dbReference type="InterPro" id="IPR020476">
    <property type="entry name" value="Nudix_hydrolase"/>
</dbReference>
<evidence type="ECO:0000256" key="9">
    <source>
        <dbReference type="ARBA" id="ARBA00023204"/>
    </source>
</evidence>
<feature type="binding site" evidence="13">
    <location>
        <position position="59"/>
    </location>
    <ligand>
        <name>Mg(2+)</name>
        <dbReference type="ChEBI" id="CHEBI:18420"/>
    </ligand>
</feature>
<protein>
    <recommendedName>
        <fullName evidence="11">8-oxo-dGTP diphosphatase</fullName>
        <ecNumber evidence="11">3.6.1.55</ecNumber>
    </recommendedName>
</protein>
<keyword evidence="4" id="KW-0235">DNA replication</keyword>
<dbReference type="GO" id="GO:0044716">
    <property type="term" value="F:8-oxo-GDP phosphatase activity"/>
    <property type="evidence" value="ECO:0007669"/>
    <property type="project" value="TreeGrafter"/>
</dbReference>
<evidence type="ECO:0000256" key="14">
    <source>
        <dbReference type="RuleBase" id="RU003476"/>
    </source>
</evidence>
<evidence type="ECO:0000256" key="13">
    <source>
        <dbReference type="PIRSR" id="PIRSR603561-2"/>
    </source>
</evidence>
<comment type="catalytic activity">
    <reaction evidence="10">
        <text>8-oxo-dGTP + H2O = 8-oxo-dGMP + diphosphate + H(+)</text>
        <dbReference type="Rhea" id="RHEA:31575"/>
        <dbReference type="ChEBI" id="CHEBI:15377"/>
        <dbReference type="ChEBI" id="CHEBI:15378"/>
        <dbReference type="ChEBI" id="CHEBI:33019"/>
        <dbReference type="ChEBI" id="CHEBI:63224"/>
        <dbReference type="ChEBI" id="CHEBI:77896"/>
        <dbReference type="EC" id="3.6.1.55"/>
    </reaction>
</comment>
<keyword evidence="7 14" id="KW-0378">Hydrolase</keyword>
<dbReference type="GO" id="GO:0006281">
    <property type="term" value="P:DNA repair"/>
    <property type="evidence" value="ECO:0007669"/>
    <property type="project" value="UniProtKB-KW"/>
</dbReference>
<sequence length="132" mass="14852">MNTKTIRVTAAVIFDKQGQVFIAQRSSDDAMGGKWEFPGGKIEPGETPEACLQRELYEELGVLAEVHELFMVSRYAYPSFNIELFAYRVSILSGQMTLYVHQNCQWVALAELIHIDLSAADRPIVEKLVDSV</sequence>
<feature type="binding site" evidence="12">
    <location>
        <begin position="36"/>
        <end position="39"/>
    </location>
    <ligand>
        <name>8-oxo-dGTP</name>
        <dbReference type="ChEBI" id="CHEBI:77896"/>
    </ligand>
</feature>
<dbReference type="Proteomes" id="UP000230821">
    <property type="component" value="Unassembled WGS sequence"/>
</dbReference>
<evidence type="ECO:0000256" key="7">
    <source>
        <dbReference type="ARBA" id="ARBA00022801"/>
    </source>
</evidence>
<comment type="caution">
    <text evidence="16">The sequence shown here is derived from an EMBL/GenBank/DDBJ whole genome shotgun (WGS) entry which is preliminary data.</text>
</comment>
<comment type="similarity">
    <text evidence="2 14">Belongs to the Nudix hydrolase family.</text>
</comment>
<evidence type="ECO:0000256" key="5">
    <source>
        <dbReference type="ARBA" id="ARBA00022723"/>
    </source>
</evidence>
<dbReference type="EC" id="3.6.1.55" evidence="11"/>
<dbReference type="InterPro" id="IPR000086">
    <property type="entry name" value="NUDIX_hydrolase_dom"/>
</dbReference>
<dbReference type="GO" id="GO:0035539">
    <property type="term" value="F:8-oxo-7,8-dihydrodeoxyguanosine triphosphate pyrophosphatase activity"/>
    <property type="evidence" value="ECO:0007669"/>
    <property type="project" value="UniProtKB-EC"/>
</dbReference>
<feature type="domain" description="Nudix hydrolase" evidence="15">
    <location>
        <begin position="4"/>
        <end position="130"/>
    </location>
</feature>
<dbReference type="CDD" id="cd03425">
    <property type="entry name" value="NUDIX_MutT_NudA_like"/>
    <property type="match status" value="1"/>
</dbReference>
<reference evidence="16 17" key="1">
    <citation type="submission" date="2017-10" db="EMBL/GenBank/DDBJ databases">
        <title>Novel microbial diversity and functional potential in the marine mammal oral microbiome.</title>
        <authorList>
            <person name="Dudek N.K."/>
            <person name="Sun C.L."/>
            <person name="Burstein D."/>
            <person name="Kantor R.S."/>
            <person name="Aliaga Goltsman D.S."/>
            <person name="Bik E.M."/>
            <person name="Thomas B.C."/>
            <person name="Banfield J.F."/>
            <person name="Relman D.A."/>
        </authorList>
    </citation>
    <scope>NUCLEOTIDE SEQUENCE [LARGE SCALE GENOMIC DNA]</scope>
    <source>
        <strain evidence="16">DOLJORAL78_47_16</strain>
    </source>
</reference>
<dbReference type="InterPro" id="IPR015797">
    <property type="entry name" value="NUDIX_hydrolase-like_dom_sf"/>
</dbReference>
<dbReference type="PRINTS" id="PR00502">
    <property type="entry name" value="NUDIXFAMILY"/>
</dbReference>
<dbReference type="PROSITE" id="PS00893">
    <property type="entry name" value="NUDIX_BOX"/>
    <property type="match status" value="1"/>
</dbReference>
<dbReference type="AlphaFoldDB" id="A0A2G6KII6"/>
<dbReference type="PANTHER" id="PTHR47707:SF1">
    <property type="entry name" value="NUDIX HYDROLASE FAMILY PROTEIN"/>
    <property type="match status" value="1"/>
</dbReference>
<name>A0A2G6KII6_9BACT</name>
<evidence type="ECO:0000256" key="8">
    <source>
        <dbReference type="ARBA" id="ARBA00022842"/>
    </source>
</evidence>
<evidence type="ECO:0000256" key="1">
    <source>
        <dbReference type="ARBA" id="ARBA00001946"/>
    </source>
</evidence>
<organism evidence="16 17">
    <name type="scientific">candidate division KSB3 bacterium</name>
    <dbReference type="NCBI Taxonomy" id="2044937"/>
    <lineage>
        <taxon>Bacteria</taxon>
        <taxon>candidate division KSB3</taxon>
    </lineage>
</organism>
<proteinExistence type="inferred from homology"/>
<feature type="binding site" evidence="13">
    <location>
        <position position="39"/>
    </location>
    <ligand>
        <name>Mg(2+)</name>
        <dbReference type="ChEBI" id="CHEBI:18420"/>
    </ligand>
</feature>
<comment type="cofactor">
    <cofactor evidence="1 13">
        <name>Mg(2+)</name>
        <dbReference type="ChEBI" id="CHEBI:18420"/>
    </cofactor>
</comment>
<keyword evidence="6" id="KW-0227">DNA damage</keyword>
<keyword evidence="8 13" id="KW-0460">Magnesium</keyword>
<dbReference type="Gene3D" id="3.90.79.10">
    <property type="entry name" value="Nucleoside Triphosphate Pyrophosphohydrolase"/>
    <property type="match status" value="1"/>
</dbReference>
<evidence type="ECO:0000256" key="10">
    <source>
        <dbReference type="ARBA" id="ARBA00035861"/>
    </source>
</evidence>
<accession>A0A2G6KII6</accession>
<dbReference type="GO" id="GO:0006260">
    <property type="term" value="P:DNA replication"/>
    <property type="evidence" value="ECO:0007669"/>
    <property type="project" value="UniProtKB-KW"/>
</dbReference>
<gene>
    <name evidence="16" type="ORF">CSA56_04070</name>
</gene>
<dbReference type="GO" id="GO:0046872">
    <property type="term" value="F:metal ion binding"/>
    <property type="evidence" value="ECO:0007669"/>
    <property type="project" value="UniProtKB-KW"/>
</dbReference>
<feature type="binding site" evidence="12">
    <location>
        <position position="25"/>
    </location>
    <ligand>
        <name>8-oxo-dGTP</name>
        <dbReference type="ChEBI" id="CHEBI:77896"/>
    </ligand>
</feature>
<evidence type="ECO:0000313" key="17">
    <source>
        <dbReference type="Proteomes" id="UP000230821"/>
    </source>
</evidence>
<evidence type="ECO:0000313" key="16">
    <source>
        <dbReference type="EMBL" id="PIE35465.1"/>
    </source>
</evidence>
<dbReference type="GO" id="GO:0044715">
    <property type="term" value="F:8-oxo-dGDP phosphatase activity"/>
    <property type="evidence" value="ECO:0007669"/>
    <property type="project" value="TreeGrafter"/>
</dbReference>
<dbReference type="EMBL" id="PDSK01000042">
    <property type="protein sequence ID" value="PIE35465.1"/>
    <property type="molecule type" value="Genomic_DNA"/>
</dbReference>
<keyword evidence="9" id="KW-0234">DNA repair</keyword>
<evidence type="ECO:0000256" key="4">
    <source>
        <dbReference type="ARBA" id="ARBA00022705"/>
    </source>
</evidence>
<evidence type="ECO:0000256" key="11">
    <source>
        <dbReference type="ARBA" id="ARBA00038905"/>
    </source>
</evidence>
<dbReference type="PANTHER" id="PTHR47707">
    <property type="entry name" value="8-OXO-DGTP DIPHOSPHATASE"/>
    <property type="match status" value="1"/>
</dbReference>
<keyword evidence="5 13" id="KW-0479">Metal-binding</keyword>
<dbReference type="PROSITE" id="PS51462">
    <property type="entry name" value="NUDIX"/>
    <property type="match status" value="1"/>
</dbReference>
<dbReference type="InterPro" id="IPR047127">
    <property type="entry name" value="MutT-like"/>
</dbReference>
<evidence type="ECO:0000256" key="12">
    <source>
        <dbReference type="PIRSR" id="PIRSR603561-1"/>
    </source>
</evidence>
<evidence type="ECO:0000259" key="15">
    <source>
        <dbReference type="PROSITE" id="PS51462"/>
    </source>
</evidence>
<dbReference type="SUPFAM" id="SSF55811">
    <property type="entry name" value="Nudix"/>
    <property type="match status" value="1"/>
</dbReference>
<keyword evidence="3" id="KW-0515">Mutator protein</keyword>
<dbReference type="GO" id="GO:0008413">
    <property type="term" value="F:8-oxo-7,8-dihydroguanosine triphosphate pyrophosphatase activity"/>
    <property type="evidence" value="ECO:0007669"/>
    <property type="project" value="InterPro"/>
</dbReference>
<dbReference type="InterPro" id="IPR003561">
    <property type="entry name" value="Mutator_MutT"/>
</dbReference>
<evidence type="ECO:0000256" key="3">
    <source>
        <dbReference type="ARBA" id="ARBA00022457"/>
    </source>
</evidence>
<dbReference type="InterPro" id="IPR020084">
    <property type="entry name" value="NUDIX_hydrolase_CS"/>
</dbReference>
<evidence type="ECO:0000256" key="6">
    <source>
        <dbReference type="ARBA" id="ARBA00022763"/>
    </source>
</evidence>